<protein>
    <submittedName>
        <fullName evidence="2">Uncharacterized protein</fullName>
    </submittedName>
</protein>
<accession>A0A835Y4D3</accession>
<dbReference type="EMBL" id="JAEHOE010000022">
    <property type="protein sequence ID" value="KAG2495870.1"/>
    <property type="molecule type" value="Genomic_DNA"/>
</dbReference>
<evidence type="ECO:0000256" key="1">
    <source>
        <dbReference type="SAM" id="MobiDB-lite"/>
    </source>
</evidence>
<comment type="caution">
    <text evidence="2">The sequence shown here is derived from an EMBL/GenBank/DDBJ whole genome shotgun (WGS) entry which is preliminary data.</text>
</comment>
<sequence>MQLASLSACGGSGAQPLDVPAAPRPASLARTTSQLIFHAVDCDVAAPGGLPCRNALSSENVGACALRAFLAREAAEEEASPVHPPTASSEHPPSDGAAWFQGWASPTKTSAAPHAPSASTPLRLRPTAPPSTCTLVAVRPPTWPRLDGEDECRQPKSRRGLHEGTVRRGQPRVSNASSCDVRRGVRGELDPYAARAALAPIPEDERTAMQPTPLADMLRRALGRP</sequence>
<gene>
    <name evidence="2" type="ORF">HYH03_006108</name>
</gene>
<evidence type="ECO:0000313" key="2">
    <source>
        <dbReference type="EMBL" id="KAG2495870.1"/>
    </source>
</evidence>
<feature type="compositionally biased region" description="Basic and acidic residues" evidence="1">
    <location>
        <begin position="180"/>
        <end position="189"/>
    </location>
</feature>
<dbReference type="Proteomes" id="UP000612055">
    <property type="component" value="Unassembled WGS sequence"/>
</dbReference>
<feature type="region of interest" description="Disordered" evidence="1">
    <location>
        <begin position="145"/>
        <end position="225"/>
    </location>
</feature>
<feature type="compositionally biased region" description="Low complexity" evidence="1">
    <location>
        <begin position="104"/>
        <end position="121"/>
    </location>
</feature>
<keyword evidence="3" id="KW-1185">Reference proteome</keyword>
<evidence type="ECO:0000313" key="3">
    <source>
        <dbReference type="Proteomes" id="UP000612055"/>
    </source>
</evidence>
<organism evidence="2 3">
    <name type="scientific">Edaphochlamys debaryana</name>
    <dbReference type="NCBI Taxonomy" id="47281"/>
    <lineage>
        <taxon>Eukaryota</taxon>
        <taxon>Viridiplantae</taxon>
        <taxon>Chlorophyta</taxon>
        <taxon>core chlorophytes</taxon>
        <taxon>Chlorophyceae</taxon>
        <taxon>CS clade</taxon>
        <taxon>Chlamydomonadales</taxon>
        <taxon>Chlamydomonadales incertae sedis</taxon>
        <taxon>Edaphochlamys</taxon>
    </lineage>
</organism>
<reference evidence="2" key="1">
    <citation type="journal article" date="2020" name="bioRxiv">
        <title>Comparative genomics of Chlamydomonas.</title>
        <authorList>
            <person name="Craig R.J."/>
            <person name="Hasan A.R."/>
            <person name="Ness R.W."/>
            <person name="Keightley P.D."/>
        </authorList>
    </citation>
    <scope>NUCLEOTIDE SEQUENCE</scope>
    <source>
        <strain evidence="2">CCAP 11/70</strain>
    </source>
</reference>
<name>A0A835Y4D3_9CHLO</name>
<proteinExistence type="predicted"/>
<feature type="region of interest" description="Disordered" evidence="1">
    <location>
        <begin position="76"/>
        <end position="133"/>
    </location>
</feature>
<dbReference type="AlphaFoldDB" id="A0A835Y4D3"/>